<evidence type="ECO:0000313" key="1">
    <source>
        <dbReference type="EMBL" id="QJF50547.1"/>
    </source>
</evidence>
<dbReference type="Proteomes" id="UP000503308">
    <property type="component" value="Chromosome"/>
</dbReference>
<keyword evidence="2" id="KW-1185">Reference proteome</keyword>
<organism evidence="1 2">
    <name type="scientific">Roseobacter ponti</name>
    <dbReference type="NCBI Taxonomy" id="1891787"/>
    <lineage>
        <taxon>Bacteria</taxon>
        <taxon>Pseudomonadati</taxon>
        <taxon>Pseudomonadota</taxon>
        <taxon>Alphaproteobacteria</taxon>
        <taxon>Rhodobacterales</taxon>
        <taxon>Roseobacteraceae</taxon>
        <taxon>Roseobacter</taxon>
    </lineage>
</organism>
<evidence type="ECO:0000313" key="2">
    <source>
        <dbReference type="Proteomes" id="UP000503308"/>
    </source>
</evidence>
<gene>
    <name evidence="1" type="ORF">G3256_04935</name>
</gene>
<dbReference type="KEGG" id="rpon:G3256_04935"/>
<reference evidence="1 2" key="1">
    <citation type="submission" date="2020-02" db="EMBL/GenBank/DDBJ databases">
        <title>Genome sequence of Roseobacter ponti.</title>
        <authorList>
            <person name="Hollensteiner J."/>
            <person name="Schneider D."/>
            <person name="Poehlein A."/>
            <person name="Daniel R."/>
        </authorList>
    </citation>
    <scope>NUCLEOTIDE SEQUENCE [LARGE SCALE GENOMIC DNA]</scope>
    <source>
        <strain evidence="1 2">DSM 106830</strain>
    </source>
</reference>
<dbReference type="RefSeq" id="WP_169639765.1">
    <property type="nucleotide sequence ID" value="NZ_CP048788.1"/>
</dbReference>
<dbReference type="EMBL" id="CP048788">
    <property type="protein sequence ID" value="QJF50547.1"/>
    <property type="molecule type" value="Genomic_DNA"/>
</dbReference>
<sequence>MIWNIVDRRSRDHRWREVNAVIENITHDNFCEDSDIFEEQNDAAPIYAEKVSVLLHDAILWAEEEKGKVTLYL</sequence>
<name>A0A858SRC6_9RHOB</name>
<accession>A0A858SRC6</accession>
<proteinExistence type="predicted"/>
<dbReference type="AlphaFoldDB" id="A0A858SRC6"/>
<protein>
    <submittedName>
        <fullName evidence="1">Uncharacterized protein</fullName>
    </submittedName>
</protein>